<sequence>MTTLLNDVGVEISKRQVVRFLTERLDGFHAEDAAVLHAGLVSATYVTVDDTGARHANRNFHTTHIGGEHFTAFRTAPSKSRLNFLALLRGNYQDYVLNEAAFAFLEDRQVDPALLAPLKRQEPRRFANQVPFLQHLAEHGIDIFDKDIIRPFAEAGIWGAIRHHGLVGKTVIVSDDAGQFRVGTHALCCVHAERLLHKLMPATPCQVKHVETLRELIWLFYKQLKNYQRSPSQRAAHGLQVRFDRIFFIRTGDDELDKLLFRLRRRKPELLRVLERPEIPLHTNASERDLRGFVIKRKISGGTVSRNGRQARDSMLGLTKTCHKRGLSFWHYLGNRLGIGDDNHPIPPLPSMVAARA</sequence>
<organism evidence="2 3">
    <name type="scientific">Rhizobium paknamense</name>
    <dbReference type="NCBI Taxonomy" id="1206817"/>
    <lineage>
        <taxon>Bacteria</taxon>
        <taxon>Pseudomonadati</taxon>
        <taxon>Pseudomonadota</taxon>
        <taxon>Alphaproteobacteria</taxon>
        <taxon>Hyphomicrobiales</taxon>
        <taxon>Rhizobiaceae</taxon>
        <taxon>Rhizobium/Agrobacterium group</taxon>
        <taxon>Rhizobium</taxon>
    </lineage>
</organism>
<feature type="domain" description="Transposase IS66 central" evidence="1">
    <location>
        <begin position="184"/>
        <end position="309"/>
    </location>
</feature>
<dbReference type="Proteomes" id="UP001235269">
    <property type="component" value="Unassembled WGS sequence"/>
</dbReference>
<gene>
    <name evidence="2" type="ORF">QO005_004611</name>
</gene>
<dbReference type="PANTHER" id="PTHR33678">
    <property type="entry name" value="BLL1576 PROTEIN"/>
    <property type="match status" value="1"/>
</dbReference>
<protein>
    <recommendedName>
        <fullName evidence="1">Transposase IS66 central domain-containing protein</fullName>
    </recommendedName>
</protein>
<evidence type="ECO:0000313" key="2">
    <source>
        <dbReference type="EMBL" id="MDQ0458251.1"/>
    </source>
</evidence>
<dbReference type="InterPro" id="IPR052344">
    <property type="entry name" value="Transposase-related"/>
</dbReference>
<comment type="caution">
    <text evidence="2">The sequence shown here is derived from an EMBL/GenBank/DDBJ whole genome shotgun (WGS) entry which is preliminary data.</text>
</comment>
<keyword evidence="3" id="KW-1185">Reference proteome</keyword>
<reference evidence="2 3" key="1">
    <citation type="submission" date="2023-07" db="EMBL/GenBank/DDBJ databases">
        <title>Genomic Encyclopedia of Type Strains, Phase IV (KMG-IV): sequencing the most valuable type-strain genomes for metagenomic binning, comparative biology and taxonomic classification.</title>
        <authorList>
            <person name="Goeker M."/>
        </authorList>
    </citation>
    <scope>NUCLEOTIDE SEQUENCE [LARGE SCALE GENOMIC DNA]</scope>
    <source>
        <strain evidence="2 3">DSM 100301</strain>
    </source>
</reference>
<evidence type="ECO:0000313" key="3">
    <source>
        <dbReference type="Proteomes" id="UP001235269"/>
    </source>
</evidence>
<dbReference type="InterPro" id="IPR004291">
    <property type="entry name" value="Transposase_IS66_central"/>
</dbReference>
<dbReference type="Pfam" id="PF03050">
    <property type="entry name" value="DDE_Tnp_IS66"/>
    <property type="match status" value="1"/>
</dbReference>
<dbReference type="EMBL" id="JAUSWH010000027">
    <property type="protein sequence ID" value="MDQ0458251.1"/>
    <property type="molecule type" value="Genomic_DNA"/>
</dbReference>
<accession>A0ABU0IJ11</accession>
<name>A0ABU0IJ11_9HYPH</name>
<proteinExistence type="predicted"/>
<evidence type="ECO:0000259" key="1">
    <source>
        <dbReference type="Pfam" id="PF03050"/>
    </source>
</evidence>
<dbReference type="RefSeq" id="WP_307160350.1">
    <property type="nucleotide sequence ID" value="NZ_JBHLZZ010000014.1"/>
</dbReference>